<comment type="caution">
    <text evidence="1">The sequence shown here is derived from an EMBL/GenBank/DDBJ whole genome shotgun (WGS) entry which is preliminary data.</text>
</comment>
<name>A0ABT0YNM7_9BURK</name>
<organism evidence="1 2">
    <name type="scientific">Caldimonas mangrovi</name>
    <dbReference type="NCBI Taxonomy" id="2944811"/>
    <lineage>
        <taxon>Bacteria</taxon>
        <taxon>Pseudomonadati</taxon>
        <taxon>Pseudomonadota</taxon>
        <taxon>Betaproteobacteria</taxon>
        <taxon>Burkholderiales</taxon>
        <taxon>Sphaerotilaceae</taxon>
        <taxon>Caldimonas</taxon>
    </lineage>
</organism>
<keyword evidence="2" id="KW-1185">Reference proteome</keyword>
<protein>
    <submittedName>
        <fullName evidence="1">Uncharacterized protein</fullName>
    </submittedName>
</protein>
<proteinExistence type="predicted"/>
<gene>
    <name evidence="1" type="ORF">M8A51_12055</name>
</gene>
<reference evidence="1" key="1">
    <citation type="submission" date="2022-05" db="EMBL/GenBank/DDBJ databases">
        <title>Schlegelella sp. nov., isolated from mangrove soil.</title>
        <authorList>
            <person name="Liu Y."/>
            <person name="Ge X."/>
            <person name="Liu W."/>
        </authorList>
    </citation>
    <scope>NUCLEOTIDE SEQUENCE</scope>
    <source>
        <strain evidence="1">S2-27</strain>
    </source>
</reference>
<sequence length="155" mass="16723">MNRCIALAGAPGTGVEFLQAGLAARLADAGTPARLVDITPWLLGHADSRAPEADRLCCLLAGVDAATGVDRRAAETIDAQLRLALGAASWPYSVVYGRVEQRVDTAWRLLQPRLFASVSRLATVADTVPQRLRPCCLECLVPECEHRLFRFASKP</sequence>
<dbReference type="Proteomes" id="UP001165541">
    <property type="component" value="Unassembled WGS sequence"/>
</dbReference>
<evidence type="ECO:0000313" key="2">
    <source>
        <dbReference type="Proteomes" id="UP001165541"/>
    </source>
</evidence>
<accession>A0ABT0YNM7</accession>
<evidence type="ECO:0000313" key="1">
    <source>
        <dbReference type="EMBL" id="MCM5680263.1"/>
    </source>
</evidence>
<dbReference type="EMBL" id="JAMKFE010000006">
    <property type="protein sequence ID" value="MCM5680263.1"/>
    <property type="molecule type" value="Genomic_DNA"/>
</dbReference>
<dbReference type="RefSeq" id="WP_251778710.1">
    <property type="nucleotide sequence ID" value="NZ_JAMKFE010000006.1"/>
</dbReference>